<feature type="transmembrane region" description="Helical" evidence="2">
    <location>
        <begin position="15"/>
        <end position="35"/>
    </location>
</feature>
<keyword evidence="5" id="KW-1185">Reference proteome</keyword>
<dbReference type="Pfam" id="PF13727">
    <property type="entry name" value="CoA_binding_3"/>
    <property type="match status" value="1"/>
</dbReference>
<dbReference type="InterPro" id="IPR003869">
    <property type="entry name" value="Polysac_CapD-like"/>
</dbReference>
<comment type="caution">
    <text evidence="4">The sequence shown here is derived from an EMBL/GenBank/DDBJ whole genome shotgun (WGS) entry which is preliminary data.</text>
</comment>
<comment type="similarity">
    <text evidence="1">Belongs to the polysaccharide synthase family.</text>
</comment>
<feature type="transmembrane region" description="Helical" evidence="2">
    <location>
        <begin position="110"/>
        <end position="130"/>
    </location>
</feature>
<dbReference type="SUPFAM" id="SSF51735">
    <property type="entry name" value="NAD(P)-binding Rossmann-fold domains"/>
    <property type="match status" value="2"/>
</dbReference>
<dbReference type="PANTHER" id="PTHR43318">
    <property type="entry name" value="UDP-N-ACETYLGLUCOSAMINE 4,6-DEHYDRATASE"/>
    <property type="match status" value="1"/>
</dbReference>
<reference evidence="5" key="1">
    <citation type="journal article" date="2019" name="Int. J. Syst. Evol. Microbiol.">
        <title>The Global Catalogue of Microorganisms (GCM) 10K type strain sequencing project: providing services to taxonomists for standard genome sequencing and annotation.</title>
        <authorList>
            <consortium name="The Broad Institute Genomics Platform"/>
            <consortium name="The Broad Institute Genome Sequencing Center for Infectious Disease"/>
            <person name="Wu L."/>
            <person name="Ma J."/>
        </authorList>
    </citation>
    <scope>NUCLEOTIDE SEQUENCE [LARGE SCALE GENOMIC DNA]</scope>
    <source>
        <strain evidence="5">KCTC 23916</strain>
    </source>
</reference>
<evidence type="ECO:0000313" key="4">
    <source>
        <dbReference type="EMBL" id="GGX18332.1"/>
    </source>
</evidence>
<gene>
    <name evidence="4" type="primary">wbfY</name>
    <name evidence="4" type="ORF">GCM10011282_25640</name>
</gene>
<dbReference type="Proteomes" id="UP000620127">
    <property type="component" value="Unassembled WGS sequence"/>
</dbReference>
<evidence type="ECO:0000256" key="1">
    <source>
        <dbReference type="ARBA" id="ARBA00007430"/>
    </source>
</evidence>
<keyword evidence="2" id="KW-0472">Membrane</keyword>
<dbReference type="Gene3D" id="3.40.50.720">
    <property type="entry name" value="NAD(P)-binding Rossmann-like Domain"/>
    <property type="match status" value="2"/>
</dbReference>
<dbReference type="Pfam" id="PF02719">
    <property type="entry name" value="Polysacc_synt_2"/>
    <property type="match status" value="1"/>
</dbReference>
<evidence type="ECO:0000259" key="3">
    <source>
        <dbReference type="Pfam" id="PF02719"/>
    </source>
</evidence>
<keyword evidence="2" id="KW-0812">Transmembrane</keyword>
<name>A0ABQ2XIU6_9BURK</name>
<keyword evidence="2" id="KW-1133">Transmembrane helix</keyword>
<dbReference type="CDD" id="cd05237">
    <property type="entry name" value="UDP_invert_4-6DH_SDR_e"/>
    <property type="match status" value="1"/>
</dbReference>
<proteinExistence type="inferred from homology"/>
<protein>
    <submittedName>
        <fullName evidence="4">Nucleoside-diphosphate sugar epimerase</fullName>
    </submittedName>
</protein>
<dbReference type="InterPro" id="IPR036291">
    <property type="entry name" value="NAD(P)-bd_dom_sf"/>
</dbReference>
<accession>A0ABQ2XIU6</accession>
<dbReference type="RefSeq" id="WP_308426994.1">
    <property type="nucleotide sequence ID" value="NZ_BMYT01000004.1"/>
</dbReference>
<organism evidence="4 5">
    <name type="scientific">Undibacterium macrobrachii</name>
    <dbReference type="NCBI Taxonomy" id="1119058"/>
    <lineage>
        <taxon>Bacteria</taxon>
        <taxon>Pseudomonadati</taxon>
        <taxon>Pseudomonadota</taxon>
        <taxon>Betaproteobacteria</taxon>
        <taxon>Burkholderiales</taxon>
        <taxon>Oxalobacteraceae</taxon>
        <taxon>Undibacterium</taxon>
    </lineage>
</organism>
<feature type="domain" description="Polysaccharide biosynthesis protein CapD-like" evidence="3">
    <location>
        <begin position="283"/>
        <end position="576"/>
    </location>
</feature>
<dbReference type="PANTHER" id="PTHR43318:SF1">
    <property type="entry name" value="POLYSACCHARIDE BIOSYNTHESIS PROTEIN EPSC-RELATED"/>
    <property type="match status" value="1"/>
</dbReference>
<feature type="transmembrane region" description="Helical" evidence="2">
    <location>
        <begin position="80"/>
        <end position="104"/>
    </location>
</feature>
<evidence type="ECO:0000313" key="5">
    <source>
        <dbReference type="Proteomes" id="UP000620127"/>
    </source>
</evidence>
<sequence>MMQALVNLPRLQKQIIAGAVDAIFLPLAFMLAILTRYETINIELIKHYAWLIAAVPLFAIPIFIKIGLYRAVIRYIDHKMVSVVIIGVSLSVLALAFLSFMLQLTAISRAVFVIYWSGAILYVGASRLAARAYLGGLRRNPNATKIAIYGAGTAGMQLANALRAGHELDCIAFIDDNRSMHGSSIAGIKVYAVEQIPQLVRNFGIKEVLLALPSVSKAKQKQILDHLETYKLRVKVTPSIKSLINGELRVQDIRDVEIEDLLGRDQVEPDEALLATCITNKNVLVSGAGGSIGSELCRQILRQKPNSLMLLEMSEFSLYSIEQELSALLDQLQLKCEIKPFLGSIHDSAKLDKIFRGFQIDTVYHAAAYKHVPLVEHNPIEGIRNNVFGTYKLAQAAIDAGVKQFVLISTDKAVRPTNVMGATKRLAELILQANARRQTGTRFCMVRFGNVLGSSGSVVPLFRKQIMQGGPITLTHAEITRYFMTIPEAAQLVLQAGAMGQGGDVFVLDMGEPVRIIDLARRMVHLCGLEVKSAEHPEGTIEIREVGLRPGEKLYEELLIGDNVERTTHPLIMRAQEAELAWEELRAALEELEQACQHFDYEKIRSLIQRLVIEYQPQCGIEDFIWQLKNKT</sequence>
<dbReference type="InterPro" id="IPR051203">
    <property type="entry name" value="Polysaccharide_Synthase-Rel"/>
</dbReference>
<feature type="transmembrane region" description="Helical" evidence="2">
    <location>
        <begin position="47"/>
        <end position="68"/>
    </location>
</feature>
<evidence type="ECO:0000256" key="2">
    <source>
        <dbReference type="SAM" id="Phobius"/>
    </source>
</evidence>
<dbReference type="EMBL" id="BMYT01000004">
    <property type="protein sequence ID" value="GGX18332.1"/>
    <property type="molecule type" value="Genomic_DNA"/>
</dbReference>